<gene>
    <name evidence="1" type="ORF">ASZ90_014743</name>
</gene>
<organism evidence="1">
    <name type="scientific">hydrocarbon metagenome</name>
    <dbReference type="NCBI Taxonomy" id="938273"/>
    <lineage>
        <taxon>unclassified sequences</taxon>
        <taxon>metagenomes</taxon>
        <taxon>ecological metagenomes</taxon>
    </lineage>
</organism>
<reference evidence="1" key="1">
    <citation type="journal article" date="2015" name="Proc. Natl. Acad. Sci. U.S.A.">
        <title>Networks of energetic and metabolic interactions define dynamics in microbial communities.</title>
        <authorList>
            <person name="Embree M."/>
            <person name="Liu J.K."/>
            <person name="Al-Bassam M.M."/>
            <person name="Zengler K."/>
        </authorList>
    </citation>
    <scope>NUCLEOTIDE SEQUENCE</scope>
</reference>
<dbReference type="AlphaFoldDB" id="A0A0W8F3Z9"/>
<name>A0A0W8F3Z9_9ZZZZ</name>
<evidence type="ECO:0000313" key="1">
    <source>
        <dbReference type="EMBL" id="KUG15596.1"/>
    </source>
</evidence>
<comment type="caution">
    <text evidence="1">The sequence shown here is derived from an EMBL/GenBank/DDBJ whole genome shotgun (WGS) entry which is preliminary data.</text>
</comment>
<sequence length="73" mass="8665">MFVSRLESYYIPIRYRVDKAGRIHYLTYYPRNMRELALAAGVFLDLCFDFFEARTGRALMRSRGPLETFFLAT</sequence>
<accession>A0A0W8F3Z9</accession>
<proteinExistence type="predicted"/>
<protein>
    <submittedName>
        <fullName evidence="1">Uncharacterized protein</fullName>
    </submittedName>
</protein>
<dbReference type="EMBL" id="LNQE01001547">
    <property type="protein sequence ID" value="KUG15596.1"/>
    <property type="molecule type" value="Genomic_DNA"/>
</dbReference>